<feature type="compositionally biased region" description="Polar residues" evidence="1">
    <location>
        <begin position="115"/>
        <end position="126"/>
    </location>
</feature>
<dbReference type="Proteomes" id="UP001479436">
    <property type="component" value="Unassembled WGS sequence"/>
</dbReference>
<name>A0ABR2VM77_9FUNG</name>
<evidence type="ECO:0000256" key="1">
    <source>
        <dbReference type="SAM" id="MobiDB-lite"/>
    </source>
</evidence>
<accession>A0ABR2VM77</accession>
<reference evidence="2 3" key="1">
    <citation type="submission" date="2023-04" db="EMBL/GenBank/DDBJ databases">
        <title>Genome of Basidiobolus ranarum AG-B5.</title>
        <authorList>
            <person name="Stajich J.E."/>
            <person name="Carter-House D."/>
            <person name="Gryganskyi A."/>
        </authorList>
    </citation>
    <scope>NUCLEOTIDE SEQUENCE [LARGE SCALE GENOMIC DNA]</scope>
    <source>
        <strain evidence="2 3">AG-B5</strain>
    </source>
</reference>
<feature type="region of interest" description="Disordered" evidence="1">
    <location>
        <begin position="173"/>
        <end position="261"/>
    </location>
</feature>
<feature type="compositionally biased region" description="Polar residues" evidence="1">
    <location>
        <begin position="75"/>
        <end position="95"/>
    </location>
</feature>
<gene>
    <name evidence="2" type="ORF">K7432_016168</name>
</gene>
<evidence type="ECO:0000313" key="3">
    <source>
        <dbReference type="Proteomes" id="UP001479436"/>
    </source>
</evidence>
<feature type="compositionally biased region" description="Polar residues" evidence="1">
    <location>
        <begin position="251"/>
        <end position="261"/>
    </location>
</feature>
<feature type="compositionally biased region" description="Polar residues" evidence="1">
    <location>
        <begin position="207"/>
        <end position="238"/>
    </location>
</feature>
<keyword evidence="3" id="KW-1185">Reference proteome</keyword>
<evidence type="ECO:0008006" key="4">
    <source>
        <dbReference type="Google" id="ProtNLM"/>
    </source>
</evidence>
<organism evidence="2 3">
    <name type="scientific">Basidiobolus ranarum</name>
    <dbReference type="NCBI Taxonomy" id="34480"/>
    <lineage>
        <taxon>Eukaryota</taxon>
        <taxon>Fungi</taxon>
        <taxon>Fungi incertae sedis</taxon>
        <taxon>Zoopagomycota</taxon>
        <taxon>Entomophthoromycotina</taxon>
        <taxon>Basidiobolomycetes</taxon>
        <taxon>Basidiobolales</taxon>
        <taxon>Basidiobolaceae</taxon>
        <taxon>Basidiobolus</taxon>
    </lineage>
</organism>
<protein>
    <recommendedName>
        <fullName evidence="4">Chitin-binding type-2 domain-containing protein</fullName>
    </recommendedName>
</protein>
<proteinExistence type="predicted"/>
<dbReference type="EMBL" id="JASJQH010009396">
    <property type="protein sequence ID" value="KAK9679752.1"/>
    <property type="molecule type" value="Genomic_DNA"/>
</dbReference>
<feature type="region of interest" description="Disordered" evidence="1">
    <location>
        <begin position="47"/>
        <end position="126"/>
    </location>
</feature>
<feature type="compositionally biased region" description="Polar residues" evidence="1">
    <location>
        <begin position="47"/>
        <end position="56"/>
    </location>
</feature>
<comment type="caution">
    <text evidence="2">The sequence shown here is derived from an EMBL/GenBank/DDBJ whole genome shotgun (WGS) entry which is preliminary data.</text>
</comment>
<feature type="compositionally biased region" description="Low complexity" evidence="1">
    <location>
        <begin position="96"/>
        <end position="106"/>
    </location>
</feature>
<evidence type="ECO:0000313" key="2">
    <source>
        <dbReference type="EMBL" id="KAK9679752.1"/>
    </source>
</evidence>
<feature type="compositionally biased region" description="Polar residues" evidence="1">
    <location>
        <begin position="173"/>
        <end position="197"/>
    </location>
</feature>
<sequence length="473" mass="49953">MASISDAKNRNTGFVKSVIKPTLTVIDTVVDTVTLTSVEPLATAVQTISSNQSNPNGHRYVSKGPRPDHEGSVVATPTNQLPPHSANNHIVNTDNSAAPASPGPSSNDNRHATTHEATPSGHMNSHHAANTQMASIPVAKNSNTGAGKSVVEPTLTVIDTIVDTVTLTSVEPSATGVKTNDDNQSNQNGHRSVSKGASPNHEESAVATPTDQLHQHSANNRVVNTDKSSAQASAGPSSDDNKHATVHKATPSGQMNSHHAANTQMASISDAKNGNTGVVKSVVEPTLTVIDTVVDTVTLTSVEPLATAVRTSDDNNHATDAQNSNSRTVNNILERTVTVKMVDTVTNTVTRSVVDPTIIFKTAHVTETVTNVEPTNAITVSLQDDKTAQTEPVQEPTYMTKKATVTHSANVSEETIQPSSSPEVNCVQGQYTCLYSGISPVFFICDNGRMIKNHCADGTVCKTWDNSIICDWN</sequence>